<sequence>MQTGWKFALVLLVATILCLRCTNSTKTKTKLLKRIWHSEQHKAAHPKTLTGQKKNDVQPVQAAVPQPSNEQVAAMQNPESLQPSETEELNNLQNYNKQYINNEMAAETALLADQGIDDDSALKISNMAALPDGMPPGSNAAIKAKISSAHAQQGKSAGPSQASQSSQASPAGYDPNAYLYDANSWPEYTIHDSDYSNFRSVEMNNMNGENTDMPIYKPNRRPGMAGYPNMGNEEGMEYQGQKFPKKKKMVLSLTTNLNKKMEKPHRRSHLMTKENKKTEKPRRKSHLTTKQNKKKVKLYSKSRKAKEVRYQLKIKVSYQPQVTPSLLLTADPME</sequence>
<accession>A0A9W9Z1U7</accession>
<feature type="region of interest" description="Disordered" evidence="1">
    <location>
        <begin position="146"/>
        <end position="174"/>
    </location>
</feature>
<feature type="region of interest" description="Disordered" evidence="1">
    <location>
        <begin position="260"/>
        <end position="304"/>
    </location>
</feature>
<keyword evidence="4" id="KW-1185">Reference proteome</keyword>
<evidence type="ECO:0000313" key="4">
    <source>
        <dbReference type="Proteomes" id="UP001163046"/>
    </source>
</evidence>
<keyword evidence="2" id="KW-0732">Signal</keyword>
<protein>
    <submittedName>
        <fullName evidence="3">Uncharacterized protein</fullName>
    </submittedName>
</protein>
<gene>
    <name evidence="3" type="ORF">OS493_009125</name>
</gene>
<dbReference type="Proteomes" id="UP001163046">
    <property type="component" value="Unassembled WGS sequence"/>
</dbReference>
<evidence type="ECO:0000256" key="2">
    <source>
        <dbReference type="SAM" id="SignalP"/>
    </source>
</evidence>
<feature type="chain" id="PRO_5040914874" evidence="2">
    <location>
        <begin position="25"/>
        <end position="334"/>
    </location>
</feature>
<reference evidence="3" key="1">
    <citation type="submission" date="2023-01" db="EMBL/GenBank/DDBJ databases">
        <title>Genome assembly of the deep-sea coral Lophelia pertusa.</title>
        <authorList>
            <person name="Herrera S."/>
            <person name="Cordes E."/>
        </authorList>
    </citation>
    <scope>NUCLEOTIDE SEQUENCE</scope>
    <source>
        <strain evidence="3">USNM1676648</strain>
        <tissue evidence="3">Polyp</tissue>
    </source>
</reference>
<dbReference type="AlphaFoldDB" id="A0A9W9Z1U7"/>
<name>A0A9W9Z1U7_9CNID</name>
<evidence type="ECO:0000256" key="1">
    <source>
        <dbReference type="SAM" id="MobiDB-lite"/>
    </source>
</evidence>
<feature type="compositionally biased region" description="Low complexity" evidence="1">
    <location>
        <begin position="146"/>
        <end position="172"/>
    </location>
</feature>
<feature type="compositionally biased region" description="Basic residues" evidence="1">
    <location>
        <begin position="279"/>
        <end position="304"/>
    </location>
</feature>
<dbReference type="EMBL" id="MU826829">
    <property type="protein sequence ID" value="KAJ7373803.1"/>
    <property type="molecule type" value="Genomic_DNA"/>
</dbReference>
<proteinExistence type="predicted"/>
<feature type="signal peptide" evidence="2">
    <location>
        <begin position="1"/>
        <end position="24"/>
    </location>
</feature>
<comment type="caution">
    <text evidence="3">The sequence shown here is derived from an EMBL/GenBank/DDBJ whole genome shotgun (WGS) entry which is preliminary data.</text>
</comment>
<dbReference type="OrthoDB" id="5990520at2759"/>
<evidence type="ECO:0000313" key="3">
    <source>
        <dbReference type="EMBL" id="KAJ7373803.1"/>
    </source>
</evidence>
<organism evidence="3 4">
    <name type="scientific">Desmophyllum pertusum</name>
    <dbReference type="NCBI Taxonomy" id="174260"/>
    <lineage>
        <taxon>Eukaryota</taxon>
        <taxon>Metazoa</taxon>
        <taxon>Cnidaria</taxon>
        <taxon>Anthozoa</taxon>
        <taxon>Hexacorallia</taxon>
        <taxon>Scleractinia</taxon>
        <taxon>Caryophylliina</taxon>
        <taxon>Caryophylliidae</taxon>
        <taxon>Desmophyllum</taxon>
    </lineage>
</organism>